<dbReference type="GO" id="GO:0005509">
    <property type="term" value="F:calcium ion binding"/>
    <property type="evidence" value="ECO:0007669"/>
    <property type="project" value="InterPro"/>
</dbReference>
<dbReference type="SMART" id="SM00054">
    <property type="entry name" value="EFh"/>
    <property type="match status" value="2"/>
</dbReference>
<name>I8I4T2_9GAMM</name>
<reference evidence="4 5" key="1">
    <citation type="journal article" date="2012" name="J. Bacteriol.">
        <title>Genome Sequence of n-Alkane-Degrading Hydrocarboniphaga effusa Strain AP103T (ATCC BAA-332T).</title>
        <authorList>
            <person name="Chang H.K."/>
            <person name="Zylstra G.J."/>
            <person name="Chae J.C."/>
        </authorList>
    </citation>
    <scope>NUCLEOTIDE SEQUENCE [LARGE SCALE GENOMIC DNA]</scope>
    <source>
        <strain evidence="4 5">AP103</strain>
    </source>
</reference>
<evidence type="ECO:0000313" key="5">
    <source>
        <dbReference type="Proteomes" id="UP000003704"/>
    </source>
</evidence>
<dbReference type="RefSeq" id="WP_007184387.1">
    <property type="nucleotide sequence ID" value="NZ_AKGD01000001.1"/>
</dbReference>
<gene>
    <name evidence="4" type="ORF">WQQ_14330</name>
</gene>
<evidence type="ECO:0000313" key="4">
    <source>
        <dbReference type="EMBL" id="EIT71296.1"/>
    </source>
</evidence>
<feature type="region of interest" description="Disordered" evidence="1">
    <location>
        <begin position="88"/>
        <end position="108"/>
    </location>
</feature>
<evidence type="ECO:0000256" key="1">
    <source>
        <dbReference type="SAM" id="MobiDB-lite"/>
    </source>
</evidence>
<dbReference type="InterPro" id="IPR011992">
    <property type="entry name" value="EF-hand-dom_pair"/>
</dbReference>
<dbReference type="SUPFAM" id="SSF47473">
    <property type="entry name" value="EF-hand"/>
    <property type="match status" value="1"/>
</dbReference>
<keyword evidence="5" id="KW-1185">Reference proteome</keyword>
<feature type="signal peptide" evidence="2">
    <location>
        <begin position="1"/>
        <end position="26"/>
    </location>
</feature>
<proteinExistence type="predicted"/>
<organism evidence="4 5">
    <name type="scientific">Hydrocarboniphaga effusa AP103</name>
    <dbReference type="NCBI Taxonomy" id="1172194"/>
    <lineage>
        <taxon>Bacteria</taxon>
        <taxon>Pseudomonadati</taxon>
        <taxon>Pseudomonadota</taxon>
        <taxon>Gammaproteobacteria</taxon>
        <taxon>Nevskiales</taxon>
        <taxon>Nevskiaceae</taxon>
        <taxon>Hydrocarboniphaga</taxon>
    </lineage>
</organism>
<dbReference type="Proteomes" id="UP000003704">
    <property type="component" value="Unassembled WGS sequence"/>
</dbReference>
<feature type="chain" id="PRO_5003713476" description="EF-hand domain-containing protein" evidence="2">
    <location>
        <begin position="27"/>
        <end position="108"/>
    </location>
</feature>
<dbReference type="InterPro" id="IPR002048">
    <property type="entry name" value="EF_hand_dom"/>
</dbReference>
<feature type="domain" description="EF-hand" evidence="3">
    <location>
        <begin position="72"/>
        <end position="107"/>
    </location>
</feature>
<accession>I8I4T2</accession>
<evidence type="ECO:0000256" key="2">
    <source>
        <dbReference type="SAM" id="SignalP"/>
    </source>
</evidence>
<keyword evidence="2" id="KW-0732">Signal</keyword>
<dbReference type="EMBL" id="AKGD01000001">
    <property type="protein sequence ID" value="EIT71296.1"/>
    <property type="molecule type" value="Genomic_DNA"/>
</dbReference>
<comment type="caution">
    <text evidence="4">The sequence shown here is derived from an EMBL/GenBank/DDBJ whole genome shotgun (WGS) entry which is preliminary data.</text>
</comment>
<dbReference type="STRING" id="1172194.WQQ_14330"/>
<sequence length="108" mass="11604">MRFRTRFTPAACALGLAGLLAFPAMAQLPMGEMAGADRDGNGSISTQEVRDAAAQQFARLDGDHNGSLSQAEFVDARLEMFSALDADGNGEIDRSEMRQAAKAARRKR</sequence>
<dbReference type="AlphaFoldDB" id="I8I4T2"/>
<dbReference type="InterPro" id="IPR018247">
    <property type="entry name" value="EF_Hand_1_Ca_BS"/>
</dbReference>
<dbReference type="Gene3D" id="1.10.238.10">
    <property type="entry name" value="EF-hand"/>
    <property type="match status" value="2"/>
</dbReference>
<dbReference type="PROSITE" id="PS00018">
    <property type="entry name" value="EF_HAND_1"/>
    <property type="match status" value="1"/>
</dbReference>
<dbReference type="PROSITE" id="PS50222">
    <property type="entry name" value="EF_HAND_2"/>
    <property type="match status" value="1"/>
</dbReference>
<dbReference type="OrthoDB" id="6025871at2"/>
<dbReference type="Pfam" id="PF00036">
    <property type="entry name" value="EF-hand_1"/>
    <property type="match status" value="1"/>
</dbReference>
<protein>
    <recommendedName>
        <fullName evidence="3">EF-hand domain-containing protein</fullName>
    </recommendedName>
</protein>
<evidence type="ECO:0000259" key="3">
    <source>
        <dbReference type="PROSITE" id="PS50222"/>
    </source>
</evidence>
<dbReference type="CDD" id="cd00051">
    <property type="entry name" value="EFh"/>
    <property type="match status" value="1"/>
</dbReference>